<dbReference type="GO" id="GO:0005874">
    <property type="term" value="C:microtubule"/>
    <property type="evidence" value="ECO:0007669"/>
    <property type="project" value="UniProtKB-KW"/>
</dbReference>
<keyword evidence="10" id="KW-0547">Nucleotide-binding</keyword>
<organism evidence="20 21">
    <name type="scientific">Sinocyclocheilus rhinocerous</name>
    <dbReference type="NCBI Taxonomy" id="307959"/>
    <lineage>
        <taxon>Eukaryota</taxon>
        <taxon>Metazoa</taxon>
        <taxon>Chordata</taxon>
        <taxon>Craniata</taxon>
        <taxon>Vertebrata</taxon>
        <taxon>Euteleostomi</taxon>
        <taxon>Actinopterygii</taxon>
        <taxon>Neopterygii</taxon>
        <taxon>Teleostei</taxon>
        <taxon>Ostariophysi</taxon>
        <taxon>Cypriniformes</taxon>
        <taxon>Cyprinidae</taxon>
        <taxon>Cyprininae</taxon>
        <taxon>Sinocyclocheilus</taxon>
    </lineage>
</organism>
<evidence type="ECO:0000256" key="15">
    <source>
        <dbReference type="PROSITE-ProRule" id="PRU00221"/>
    </source>
</evidence>
<feature type="region of interest" description="Disordered" evidence="18">
    <location>
        <begin position="504"/>
        <end position="549"/>
    </location>
</feature>
<evidence type="ECO:0000256" key="2">
    <source>
        <dbReference type="ARBA" id="ARBA00004279"/>
    </source>
</evidence>
<keyword evidence="9" id="KW-0677">Repeat</keyword>
<dbReference type="PROSITE" id="PS50082">
    <property type="entry name" value="WD_REPEATS_2"/>
    <property type="match status" value="2"/>
</dbReference>
<dbReference type="GO" id="GO:0005524">
    <property type="term" value="F:ATP binding"/>
    <property type="evidence" value="ECO:0007669"/>
    <property type="project" value="UniProtKB-KW"/>
</dbReference>
<proteinExistence type="inferred from homology"/>
<comment type="caution">
    <text evidence="16">Lacks conserved residue(s) required for the propagation of feature annotation.</text>
</comment>
<dbReference type="SUPFAM" id="SSF50978">
    <property type="entry name" value="WD40 repeat-like"/>
    <property type="match status" value="1"/>
</dbReference>
<evidence type="ECO:0000256" key="11">
    <source>
        <dbReference type="ARBA" id="ARBA00022840"/>
    </source>
</evidence>
<evidence type="ECO:0000256" key="14">
    <source>
        <dbReference type="ARBA" id="ARBA00023212"/>
    </source>
</evidence>
<dbReference type="GO" id="GO:0051231">
    <property type="term" value="P:spindle elongation"/>
    <property type="evidence" value="ECO:0007669"/>
    <property type="project" value="TreeGrafter"/>
</dbReference>
<dbReference type="AlphaFoldDB" id="A0A673KKW3"/>
<dbReference type="Pfam" id="PF23203">
    <property type="entry name" value="KIF21A"/>
    <property type="match status" value="1"/>
</dbReference>
<dbReference type="GO" id="GO:0007018">
    <property type="term" value="P:microtubule-based movement"/>
    <property type="evidence" value="ECO:0007669"/>
    <property type="project" value="InterPro"/>
</dbReference>
<evidence type="ECO:0000256" key="3">
    <source>
        <dbReference type="ARBA" id="ARBA00004489"/>
    </source>
</evidence>
<comment type="similarity">
    <text evidence="16">Belongs to the TRAFAC class myosin-kinesin ATPase superfamily. Kinesin family.</text>
</comment>
<dbReference type="InterPro" id="IPR020472">
    <property type="entry name" value="WD40_PAC1"/>
</dbReference>
<dbReference type="Pfam" id="PF23204">
    <property type="entry name" value="KIF21A_2nd"/>
    <property type="match status" value="1"/>
</dbReference>
<accession>A0A673KKW3</accession>
<dbReference type="PRINTS" id="PR00320">
    <property type="entry name" value="GPROTEINBRPT"/>
</dbReference>
<dbReference type="GO" id="GO:0003777">
    <property type="term" value="F:microtubule motor activity"/>
    <property type="evidence" value="ECO:0007669"/>
    <property type="project" value="InterPro"/>
</dbReference>
<dbReference type="InterPro" id="IPR056532">
    <property type="entry name" value="KIF21A/B_hel_2"/>
</dbReference>
<dbReference type="GO" id="GO:0030425">
    <property type="term" value="C:dendrite"/>
    <property type="evidence" value="ECO:0007669"/>
    <property type="project" value="UniProtKB-SubCell"/>
</dbReference>
<dbReference type="CDD" id="cd00200">
    <property type="entry name" value="WD40"/>
    <property type="match status" value="1"/>
</dbReference>
<dbReference type="PANTHER" id="PTHR47969:SF31">
    <property type="entry name" value="KINESIN FAMILY MEMBER 21A"/>
    <property type="match status" value="1"/>
</dbReference>
<evidence type="ECO:0000256" key="18">
    <source>
        <dbReference type="SAM" id="MobiDB-lite"/>
    </source>
</evidence>
<evidence type="ECO:0000259" key="19">
    <source>
        <dbReference type="PROSITE" id="PS50067"/>
    </source>
</evidence>
<keyword evidence="12 17" id="KW-0175">Coiled coil</keyword>
<feature type="coiled-coil region" evidence="17">
    <location>
        <begin position="579"/>
        <end position="613"/>
    </location>
</feature>
<name>A0A673KKW3_9TELE</name>
<feature type="domain" description="Kinesin motor" evidence="19">
    <location>
        <begin position="1"/>
        <end position="63"/>
    </location>
</feature>
<feature type="repeat" description="WD" evidence="15">
    <location>
        <begin position="1129"/>
        <end position="1161"/>
    </location>
</feature>
<keyword evidence="21" id="KW-1185">Reference proteome</keyword>
<keyword evidence="6" id="KW-0597">Phosphoprotein</keyword>
<evidence type="ECO:0000256" key="4">
    <source>
        <dbReference type="ARBA" id="ARBA00004624"/>
    </source>
</evidence>
<dbReference type="InterPro" id="IPR036322">
    <property type="entry name" value="WD40_repeat_dom_sf"/>
</dbReference>
<dbReference type="GO" id="GO:0005875">
    <property type="term" value="C:microtubule associated complex"/>
    <property type="evidence" value="ECO:0007669"/>
    <property type="project" value="TreeGrafter"/>
</dbReference>
<dbReference type="GO" id="GO:0008017">
    <property type="term" value="F:microtubule binding"/>
    <property type="evidence" value="ECO:0007669"/>
    <property type="project" value="InterPro"/>
</dbReference>
<gene>
    <name evidence="20" type="primary">LOC107730293</name>
</gene>
<evidence type="ECO:0000256" key="16">
    <source>
        <dbReference type="PROSITE-ProRule" id="PRU00283"/>
    </source>
</evidence>
<keyword evidence="14" id="KW-0206">Cytoskeleton</keyword>
<sequence>KNSPLCLFQMMQCLRLGALSRTTASTQMNVQSSRSHAIFTIHLCQVRVCASDNVGGAAWLSDLPQLENFHSDHTTLNTLKYANRARNIKNKVMVNQDRASQQISALRTEIARLQMELMEYKTGKRMVGEDGLESINDMVHENSMLQTENNNLRVRVKAMQETIDAQRARLTQLLSDQVNQTLARAGEGNEEIGNMIQNYIKEIEELRAKLLESEAVNETLRKNLSRASTRSSFYGPTSITPGHLAPEKDATEIIEIAKKDLEKLKKKKKKKKKSDHDEGEEAEGDEEEDEMEVDSSDESDSEEEKEDFQADLANITCEIAIKQRLIDELENSQRRLHTLKQQYEQKLMMLQSKIRDTQQERDRVLQNMGSVESCTEEKAKKIKSEYEKKLNSMNKELQKLQSAQKEHARLLKNQSQYEKQLRKLQQEVTEMKKTKVVLMKQMKEQQEKNRVTETRRNREIATLKKDHRKQEHQLRQLEAQKRQQELILRRRAEEITALRRQVRPASGKVNRKISLPEPLQESSPRTAPIRPQTTGATAPNGTRKHQMRTGGLYSTRTARAKWQSLERRISDIIMQRMTISNMETDMNRLLKQREELTKRREKVLRKRDKIASEDTDADRTVLSLTEEMESLTANIDYINDSIADCQANIMQMEEAKEEGDTVDVSAVISSCTLSEARVLLDHFLLMAINKGLQTAQKESQIKVMEGRLKQTEINSATQNQLLFHMLKEKAELNPELDALLGNALQGLTHINAQFTFSCLVFARRRTTTQMELLYANSGDPDAPPEDFSAPLLPVVESPEGHKEPAPVPYLGDRDSVAFSSMFNASVSCVFWSRGVTSPAQAARSSQAARLQCVHVAKGHTKPLLCVDSTDDLLFTGSKDRTCKVWNLVTGQEIMSLGDHPSSVVSVRYCSSLVFTVSTAYVKVWDIRDSAKCIRTLTSSGQVSQGDTCGSCSVAIPPGENQINQIALNPSGTFLYAASGNTVRMWDLRRFVSTGKLTGNLGPVTCLMVDLAGKGQDVVITGSKDHTVKMFDVVEGAQGSISATHHFDPSHQDGLEALAIHGDALFTAARDSCIKKWDLTLKGRIQVERAHSDLLSSLAVVPGSSAVMSGCKGGLLKFWHTDTLRALGEIRGHDSSVNDICTNSSQLFTASDDRTVKIWQVKGSLEDGIH</sequence>
<keyword evidence="7 15" id="KW-0853">WD repeat</keyword>
<evidence type="ECO:0000256" key="10">
    <source>
        <dbReference type="ARBA" id="ARBA00022741"/>
    </source>
</evidence>
<dbReference type="InterPro" id="IPR056533">
    <property type="entry name" value="KIF21A/B_hel_1"/>
</dbReference>
<dbReference type="Gene3D" id="2.130.10.10">
    <property type="entry name" value="YVTN repeat-like/Quinoprotein amine dehydrogenase"/>
    <property type="match status" value="2"/>
</dbReference>
<dbReference type="InterPro" id="IPR015943">
    <property type="entry name" value="WD40/YVTN_repeat-like_dom_sf"/>
</dbReference>
<dbReference type="SMART" id="SM00320">
    <property type="entry name" value="WD40"/>
    <property type="match status" value="7"/>
</dbReference>
<keyword evidence="8" id="KW-0493">Microtubule</keyword>
<comment type="subcellular location">
    <subcellularLocation>
        <location evidence="3">Cell projection</location>
        <location evidence="3">Axon</location>
    </subcellularLocation>
    <subcellularLocation>
        <location evidence="2">Cell projection</location>
        <location evidence="2">Dendrite</location>
    </subcellularLocation>
    <subcellularLocation>
        <location evidence="4">Cell projection</location>
        <location evidence="4">Growth cone</location>
    </subcellularLocation>
    <subcellularLocation>
        <location evidence="1">Cytoplasm</location>
        <location evidence="1">Cytoskeleton</location>
    </subcellularLocation>
</comment>
<evidence type="ECO:0000256" key="6">
    <source>
        <dbReference type="ARBA" id="ARBA00022553"/>
    </source>
</evidence>
<keyword evidence="11" id="KW-0067">ATP-binding</keyword>
<feature type="region of interest" description="Disordered" evidence="18">
    <location>
        <begin position="225"/>
        <end position="246"/>
    </location>
</feature>
<evidence type="ECO:0000256" key="17">
    <source>
        <dbReference type="SAM" id="Coils"/>
    </source>
</evidence>
<evidence type="ECO:0000256" key="1">
    <source>
        <dbReference type="ARBA" id="ARBA00004245"/>
    </source>
</evidence>
<evidence type="ECO:0000256" key="12">
    <source>
        <dbReference type="ARBA" id="ARBA00023054"/>
    </source>
</evidence>
<evidence type="ECO:0000256" key="8">
    <source>
        <dbReference type="ARBA" id="ARBA00022701"/>
    </source>
</evidence>
<dbReference type="InterPro" id="IPR019775">
    <property type="entry name" value="WD40_repeat_CS"/>
</dbReference>
<dbReference type="SUPFAM" id="SSF46579">
    <property type="entry name" value="Prefoldin"/>
    <property type="match status" value="1"/>
</dbReference>
<reference evidence="20" key="1">
    <citation type="submission" date="2025-08" db="UniProtKB">
        <authorList>
            <consortium name="Ensembl"/>
        </authorList>
    </citation>
    <scope>IDENTIFICATION</scope>
</reference>
<keyword evidence="5" id="KW-0963">Cytoplasm</keyword>
<dbReference type="GO" id="GO:0048731">
    <property type="term" value="P:system development"/>
    <property type="evidence" value="ECO:0007669"/>
    <property type="project" value="UniProtKB-ARBA"/>
</dbReference>
<dbReference type="Pfam" id="PF00400">
    <property type="entry name" value="WD40"/>
    <property type="match status" value="4"/>
</dbReference>
<feature type="coiled-coil region" evidence="17">
    <location>
        <begin position="312"/>
        <end position="494"/>
    </location>
</feature>
<dbReference type="GO" id="GO:0007052">
    <property type="term" value="P:mitotic spindle organization"/>
    <property type="evidence" value="ECO:0007669"/>
    <property type="project" value="TreeGrafter"/>
</dbReference>
<protein>
    <submittedName>
        <fullName evidence="20">Kinesin-like protein KIF21A</fullName>
    </submittedName>
</protein>
<dbReference type="Pfam" id="PF00225">
    <property type="entry name" value="Kinesin"/>
    <property type="match status" value="1"/>
</dbReference>
<dbReference type="Gene3D" id="3.40.850.10">
    <property type="entry name" value="Kinesin motor domain"/>
    <property type="match status" value="2"/>
</dbReference>
<feature type="region of interest" description="Disordered" evidence="18">
    <location>
        <begin position="265"/>
        <end position="308"/>
    </location>
</feature>
<reference evidence="20" key="2">
    <citation type="submission" date="2025-09" db="UniProtKB">
        <authorList>
            <consortium name="Ensembl"/>
        </authorList>
    </citation>
    <scope>IDENTIFICATION</scope>
</reference>
<dbReference type="PROSITE" id="PS00678">
    <property type="entry name" value="WD_REPEATS_1"/>
    <property type="match status" value="1"/>
</dbReference>
<dbReference type="Proteomes" id="UP000472270">
    <property type="component" value="Unassembled WGS sequence"/>
</dbReference>
<dbReference type="CDD" id="cd22263">
    <property type="entry name" value="Rcc_KIF21A"/>
    <property type="match status" value="1"/>
</dbReference>
<feature type="compositionally biased region" description="Polar residues" evidence="18">
    <location>
        <begin position="520"/>
        <end position="540"/>
    </location>
</feature>
<dbReference type="SUPFAM" id="SSF52540">
    <property type="entry name" value="P-loop containing nucleoside triphosphate hydrolases"/>
    <property type="match status" value="1"/>
</dbReference>
<dbReference type="Pfam" id="PF25764">
    <property type="entry name" value="KIF21A_4th"/>
    <property type="match status" value="1"/>
</dbReference>
<evidence type="ECO:0000313" key="21">
    <source>
        <dbReference type="Proteomes" id="UP000472270"/>
    </source>
</evidence>
<evidence type="ECO:0000256" key="9">
    <source>
        <dbReference type="ARBA" id="ARBA00022737"/>
    </source>
</evidence>
<feature type="compositionally biased region" description="Acidic residues" evidence="18">
    <location>
        <begin position="277"/>
        <end position="306"/>
    </location>
</feature>
<dbReference type="PROSITE" id="PS50067">
    <property type="entry name" value="KINESIN_MOTOR_2"/>
    <property type="match status" value="1"/>
</dbReference>
<dbReference type="InterPro" id="IPR027640">
    <property type="entry name" value="Kinesin-like_fam"/>
</dbReference>
<keyword evidence="13" id="KW-0505">Motor protein</keyword>
<feature type="coiled-coil region" evidence="17">
    <location>
        <begin position="96"/>
        <end position="223"/>
    </location>
</feature>
<dbReference type="InterPro" id="IPR001752">
    <property type="entry name" value="Kinesin_motor_dom"/>
</dbReference>
<feature type="repeat" description="WD" evidence="15">
    <location>
        <begin position="856"/>
        <end position="895"/>
    </location>
</feature>
<evidence type="ECO:0000256" key="7">
    <source>
        <dbReference type="ARBA" id="ARBA00022574"/>
    </source>
</evidence>
<dbReference type="InterPro" id="IPR036961">
    <property type="entry name" value="Kinesin_motor_dom_sf"/>
</dbReference>
<evidence type="ECO:0000256" key="13">
    <source>
        <dbReference type="ARBA" id="ARBA00023175"/>
    </source>
</evidence>
<dbReference type="PROSITE" id="PS50294">
    <property type="entry name" value="WD_REPEATS_REGION"/>
    <property type="match status" value="1"/>
</dbReference>
<feature type="compositionally biased region" description="Polar residues" evidence="18">
    <location>
        <begin position="225"/>
        <end position="240"/>
    </location>
</feature>
<dbReference type="InterPro" id="IPR001680">
    <property type="entry name" value="WD40_rpt"/>
</dbReference>
<dbReference type="InterPro" id="IPR027417">
    <property type="entry name" value="P-loop_NTPase"/>
</dbReference>
<dbReference type="Ensembl" id="ENSSRHT00000067051.1">
    <property type="protein sequence ID" value="ENSSRHP00000065255.1"/>
    <property type="gene ID" value="ENSSRHG00000032466.1"/>
</dbReference>
<dbReference type="GO" id="GO:0030426">
    <property type="term" value="C:growth cone"/>
    <property type="evidence" value="ECO:0007669"/>
    <property type="project" value="UniProtKB-SubCell"/>
</dbReference>
<evidence type="ECO:0000256" key="5">
    <source>
        <dbReference type="ARBA" id="ARBA00022490"/>
    </source>
</evidence>
<evidence type="ECO:0000313" key="20">
    <source>
        <dbReference type="Ensembl" id="ENSSRHP00000065255.1"/>
    </source>
</evidence>
<dbReference type="PANTHER" id="PTHR47969">
    <property type="entry name" value="CHROMOSOME-ASSOCIATED KINESIN KIF4A-RELATED"/>
    <property type="match status" value="1"/>
</dbReference>